<comment type="caution">
    <text evidence="2">The sequence shown here is derived from an EMBL/GenBank/DDBJ whole genome shotgun (WGS) entry which is preliminary data.</text>
</comment>
<organism evidence="2 3">
    <name type="scientific">Corallincola holothuriorum</name>
    <dbReference type="NCBI Taxonomy" id="2282215"/>
    <lineage>
        <taxon>Bacteria</taxon>
        <taxon>Pseudomonadati</taxon>
        <taxon>Pseudomonadota</taxon>
        <taxon>Gammaproteobacteria</taxon>
        <taxon>Alteromonadales</taxon>
        <taxon>Psychromonadaceae</taxon>
        <taxon>Corallincola</taxon>
    </lineage>
</organism>
<dbReference type="EMBL" id="QPID01000001">
    <property type="protein sequence ID" value="RCU52930.1"/>
    <property type="molecule type" value="Genomic_DNA"/>
</dbReference>
<dbReference type="AlphaFoldDB" id="A0A368NS44"/>
<dbReference type="RefSeq" id="WP_114336837.1">
    <property type="nucleotide sequence ID" value="NZ_QPID01000001.1"/>
</dbReference>
<dbReference type="Gene3D" id="3.30.1330.40">
    <property type="entry name" value="RutC-like"/>
    <property type="match status" value="1"/>
</dbReference>
<evidence type="ECO:0000259" key="1">
    <source>
        <dbReference type="Pfam" id="PF21168"/>
    </source>
</evidence>
<dbReference type="InterPro" id="IPR035959">
    <property type="entry name" value="RutC-like_sf"/>
</dbReference>
<gene>
    <name evidence="2" type="ORF">DU002_02915</name>
</gene>
<sequence length="357" mass="39527">MQQEGLKQGVEEQHLGDKTTHDVISKRVSLQQYAAICRQSEAGILGAVIYGADQSFLAAKLTPIWPQITSSLVPLSGAYAELFISREQPRYWHSGEMILAYNSQVVFGGFDLAVGSLAMQAEARYLQVRRLLSELNFPFIYRMWNELPDINGIKQGTEQYQHFCSGRAEAFATSAWQGTTLPAATAVGSHHSDRFVHYFIAGRTPCQAVENRQQVSAFDYPPQYGRHAPSFTRAQLIESPFGAQLWVSGTASIEGHQSLHLGDVNGQTRLAVKNIKRILMCTKQALGCDYQVPGVQAQYRVYLRDPDDLACIQSVVDDELGTAVDVSYVAADICRSELLVEIEAVFSRGCDLNEVVV</sequence>
<keyword evidence="3" id="KW-1185">Reference proteome</keyword>
<accession>A0A368NS44</accession>
<evidence type="ECO:0000313" key="3">
    <source>
        <dbReference type="Proteomes" id="UP000252558"/>
    </source>
</evidence>
<dbReference type="OrthoDB" id="1114505at2"/>
<dbReference type="InterPro" id="IPR049368">
    <property type="entry name" value="FkbO_Hyg5-like_N"/>
</dbReference>
<dbReference type="Pfam" id="PF21168">
    <property type="entry name" value="FkbO_Hyg5-like_N"/>
    <property type="match status" value="1"/>
</dbReference>
<protein>
    <recommendedName>
        <fullName evidence="1">Chorismatase FkbO/Hyg5-like N-terminal domain-containing protein</fullName>
    </recommendedName>
</protein>
<evidence type="ECO:0000313" key="2">
    <source>
        <dbReference type="EMBL" id="RCU52930.1"/>
    </source>
</evidence>
<name>A0A368NS44_9GAMM</name>
<dbReference type="SUPFAM" id="SSF55298">
    <property type="entry name" value="YjgF-like"/>
    <property type="match status" value="1"/>
</dbReference>
<dbReference type="Proteomes" id="UP000252558">
    <property type="component" value="Unassembled WGS sequence"/>
</dbReference>
<proteinExistence type="predicted"/>
<reference evidence="2 3" key="1">
    <citation type="submission" date="2018-07" db="EMBL/GenBank/DDBJ databases">
        <title>Corallincola holothuriorum sp. nov., a new facultative anaerobe isolated from sea cucumber Apostichopus japonicus.</title>
        <authorList>
            <person name="Xia H."/>
        </authorList>
    </citation>
    <scope>NUCLEOTIDE SEQUENCE [LARGE SCALE GENOMIC DNA]</scope>
    <source>
        <strain evidence="2 3">C4</strain>
    </source>
</reference>
<feature type="domain" description="Chorismatase FkbO/Hyg5-like N-terminal" evidence="1">
    <location>
        <begin position="81"/>
        <end position="201"/>
    </location>
</feature>